<feature type="transmembrane region" description="Helical" evidence="9">
    <location>
        <begin position="83"/>
        <end position="101"/>
    </location>
</feature>
<evidence type="ECO:0000256" key="5">
    <source>
        <dbReference type="ARBA" id="ARBA00022989"/>
    </source>
</evidence>
<dbReference type="InterPro" id="IPR057433">
    <property type="entry name" value="LMF1/2_C"/>
</dbReference>
<dbReference type="PANTHER" id="PTHR14463">
    <property type="entry name" value="LIPASE MATURATION FACTOR"/>
    <property type="match status" value="1"/>
</dbReference>
<organism evidence="12 13">
    <name type="scientific">Acidisarcina polymorpha</name>
    <dbReference type="NCBI Taxonomy" id="2211140"/>
    <lineage>
        <taxon>Bacteria</taxon>
        <taxon>Pseudomonadati</taxon>
        <taxon>Acidobacteriota</taxon>
        <taxon>Terriglobia</taxon>
        <taxon>Terriglobales</taxon>
        <taxon>Acidobacteriaceae</taxon>
        <taxon>Acidisarcina</taxon>
    </lineage>
</organism>
<feature type="transmembrane region" description="Helical" evidence="9">
    <location>
        <begin position="108"/>
        <end position="126"/>
    </location>
</feature>
<evidence type="ECO:0000259" key="11">
    <source>
        <dbReference type="Pfam" id="PF25179"/>
    </source>
</evidence>
<feature type="domain" description="Lipase maturation factor 1/2 C-terminal" evidence="11">
    <location>
        <begin position="380"/>
        <end position="515"/>
    </location>
</feature>
<dbReference type="Pfam" id="PF06762">
    <property type="entry name" value="LMF1"/>
    <property type="match status" value="1"/>
</dbReference>
<name>A0A2Z5G9V8_9BACT</name>
<evidence type="ECO:0000256" key="7">
    <source>
        <dbReference type="ARBA" id="ARBA00023180"/>
    </source>
</evidence>
<dbReference type="EMBL" id="CP030840">
    <property type="protein sequence ID" value="AXC15356.1"/>
    <property type="molecule type" value="Genomic_DNA"/>
</dbReference>
<feature type="domain" description="Lipase maturation factor 1/2 N-terminal" evidence="10">
    <location>
        <begin position="128"/>
        <end position="287"/>
    </location>
</feature>
<sequence length="538" mass="62212">MAGWLFDSSNGPRHCLIGRWIFLRALAGIYFSAFFSLLYQIKGLIGPQGILPAQRYLSEVARMMGPLRYWYAPTLFWLSTNSHWLMATMWIGLLASILAFLNLWPRLCFFICFVCFLSFVAAAGDFSSYQSDGMLLEAGFLTCFFAPPGLRPGWAWSHPPARASLFLLLWEWFRIYFESGLVKLLSGDRQWRDFTAMDEYYQNSPLPTWIGWWVEHLPHWFHAFMTGGTLFLELGVVLLLFFSKRGRLVCFLIVTPWELGVILTGNYAFLNYLVLALGFLLLDNRILQRCARGICRRWLPAPLKKVLASIVSVPIQADPDDHLGEPSRSVGAHFKALRVALSAVVLGWIAYNTTAELINMPFRTVSLPDTPIRALDPFRISNQYGLFAVMTRGRYEIEFQGSDDNLSWIEYPFRYKPQALNERPRIYAPYQPRFDWNLWFASLGDWEQNQIVPLTQERLLDNDPDVLELFRSNPFAQTPPRYVRAVLWQYWFTSIREKGTTGNWWRRQLLGQYSPTLSRGADGKFEAIAWPGTLPRHE</sequence>
<evidence type="ECO:0000313" key="12">
    <source>
        <dbReference type="EMBL" id="AXC15356.1"/>
    </source>
</evidence>
<gene>
    <name evidence="12" type="ORF">ACPOL_6112</name>
</gene>
<keyword evidence="3 9" id="KW-0812">Transmembrane</keyword>
<accession>A0A2Z5G9V8</accession>
<feature type="transmembrane region" description="Helical" evidence="9">
    <location>
        <begin position="21"/>
        <end position="41"/>
    </location>
</feature>
<dbReference type="PANTHER" id="PTHR14463:SF5">
    <property type="entry name" value="LIPASE MATURATION FACTOR 2"/>
    <property type="match status" value="1"/>
</dbReference>
<keyword evidence="13" id="KW-1185">Reference proteome</keyword>
<evidence type="ECO:0000256" key="8">
    <source>
        <dbReference type="ARBA" id="ARBA00040643"/>
    </source>
</evidence>
<evidence type="ECO:0000313" key="13">
    <source>
        <dbReference type="Proteomes" id="UP000253606"/>
    </source>
</evidence>
<keyword evidence="7" id="KW-0325">Glycoprotein</keyword>
<feature type="transmembrane region" description="Helical" evidence="9">
    <location>
        <begin position="249"/>
        <end position="282"/>
    </location>
</feature>
<evidence type="ECO:0000256" key="1">
    <source>
        <dbReference type="ARBA" id="ARBA00004477"/>
    </source>
</evidence>
<evidence type="ECO:0000259" key="10">
    <source>
        <dbReference type="Pfam" id="PF06762"/>
    </source>
</evidence>
<proteinExistence type="inferred from homology"/>
<dbReference type="GO" id="GO:0051604">
    <property type="term" value="P:protein maturation"/>
    <property type="evidence" value="ECO:0007669"/>
    <property type="project" value="InterPro"/>
</dbReference>
<comment type="similarity">
    <text evidence="2">Belongs to the lipase maturation factor family.</text>
</comment>
<dbReference type="KEGG" id="abas:ACPOL_6112"/>
<dbReference type="AlphaFoldDB" id="A0A2Z5G9V8"/>
<evidence type="ECO:0000256" key="9">
    <source>
        <dbReference type="SAM" id="Phobius"/>
    </source>
</evidence>
<dbReference type="Proteomes" id="UP000253606">
    <property type="component" value="Chromosome"/>
</dbReference>
<dbReference type="Pfam" id="PF25179">
    <property type="entry name" value="LMF1_C"/>
    <property type="match status" value="1"/>
</dbReference>
<dbReference type="InterPro" id="IPR057434">
    <property type="entry name" value="LMF1/2_N"/>
</dbReference>
<evidence type="ECO:0000256" key="4">
    <source>
        <dbReference type="ARBA" id="ARBA00022824"/>
    </source>
</evidence>
<keyword evidence="6 9" id="KW-0472">Membrane</keyword>
<keyword evidence="5 9" id="KW-1133">Transmembrane helix</keyword>
<protein>
    <recommendedName>
        <fullName evidence="8">Lipase maturation factor 2</fullName>
    </recommendedName>
</protein>
<feature type="transmembrane region" description="Helical" evidence="9">
    <location>
        <begin position="220"/>
        <end position="242"/>
    </location>
</feature>
<keyword evidence="4" id="KW-0256">Endoplasmic reticulum</keyword>
<comment type="subcellular location">
    <subcellularLocation>
        <location evidence="1">Endoplasmic reticulum membrane</location>
        <topology evidence="1">Multi-pass membrane protein</topology>
    </subcellularLocation>
</comment>
<evidence type="ECO:0000256" key="2">
    <source>
        <dbReference type="ARBA" id="ARBA00005512"/>
    </source>
</evidence>
<evidence type="ECO:0000256" key="3">
    <source>
        <dbReference type="ARBA" id="ARBA00022692"/>
    </source>
</evidence>
<evidence type="ECO:0000256" key="6">
    <source>
        <dbReference type="ARBA" id="ARBA00023136"/>
    </source>
</evidence>
<reference evidence="12 13" key="1">
    <citation type="journal article" date="2018" name="Front. Microbiol.">
        <title>Hydrolytic Capabilities as a Key to Environmental Success: Chitinolytic and Cellulolytic Acidobacteria From Acidic Sub-arctic Soils and Boreal Peatlands.</title>
        <authorList>
            <person name="Belova S.E."/>
            <person name="Ravin N.V."/>
            <person name="Pankratov T.A."/>
            <person name="Rakitin A.L."/>
            <person name="Ivanova A.A."/>
            <person name="Beletsky A.V."/>
            <person name="Mardanov A.V."/>
            <person name="Sinninghe Damste J.S."/>
            <person name="Dedysh S.N."/>
        </authorList>
    </citation>
    <scope>NUCLEOTIDE SEQUENCE [LARGE SCALE GENOMIC DNA]</scope>
    <source>
        <strain evidence="12 13">SBC82</strain>
    </source>
</reference>
<dbReference type="InterPro" id="IPR009613">
    <property type="entry name" value="LMF"/>
</dbReference>